<feature type="transmembrane region" description="Helical" evidence="2">
    <location>
        <begin position="86"/>
        <end position="104"/>
    </location>
</feature>
<feature type="transmembrane region" description="Helical" evidence="2">
    <location>
        <begin position="155"/>
        <end position="175"/>
    </location>
</feature>
<organism evidence="3 4">
    <name type="scientific">Ensifer oleiphilus</name>
    <dbReference type="NCBI Taxonomy" id="2742698"/>
    <lineage>
        <taxon>Bacteria</taxon>
        <taxon>Pseudomonadati</taxon>
        <taxon>Pseudomonadota</taxon>
        <taxon>Alphaproteobacteria</taxon>
        <taxon>Hyphomicrobiales</taxon>
        <taxon>Rhizobiaceae</taxon>
        <taxon>Sinorhizobium/Ensifer group</taxon>
        <taxon>Ensifer</taxon>
    </lineage>
</organism>
<feature type="transmembrane region" description="Helical" evidence="2">
    <location>
        <begin position="293"/>
        <end position="312"/>
    </location>
</feature>
<keyword evidence="2" id="KW-1133">Transmembrane helix</keyword>
<dbReference type="GO" id="GO:0008643">
    <property type="term" value="P:carbohydrate transport"/>
    <property type="evidence" value="ECO:0007669"/>
    <property type="project" value="InterPro"/>
</dbReference>
<gene>
    <name evidence="3" type="ORF">HT585_25270</name>
</gene>
<dbReference type="RefSeq" id="WP_176355559.1">
    <property type="nucleotide sequence ID" value="NZ_JABWDU010000008.1"/>
</dbReference>
<feature type="transmembrane region" description="Helical" evidence="2">
    <location>
        <begin position="406"/>
        <end position="427"/>
    </location>
</feature>
<dbReference type="GO" id="GO:0005886">
    <property type="term" value="C:plasma membrane"/>
    <property type="evidence" value="ECO:0007669"/>
    <property type="project" value="TreeGrafter"/>
</dbReference>
<keyword evidence="4" id="KW-1185">Reference proteome</keyword>
<feature type="transmembrane region" description="Helical" evidence="2">
    <location>
        <begin position="181"/>
        <end position="203"/>
    </location>
</feature>
<comment type="similarity">
    <text evidence="1">Belongs to the sodium:galactoside symporter (TC 2.A.2) family.</text>
</comment>
<dbReference type="Pfam" id="PF13347">
    <property type="entry name" value="MFS_2"/>
    <property type="match status" value="1"/>
</dbReference>
<dbReference type="GO" id="GO:0015293">
    <property type="term" value="F:symporter activity"/>
    <property type="evidence" value="ECO:0007669"/>
    <property type="project" value="InterPro"/>
</dbReference>
<feature type="transmembrane region" description="Helical" evidence="2">
    <location>
        <begin position="267"/>
        <end position="286"/>
    </location>
</feature>
<feature type="transmembrane region" description="Helical" evidence="2">
    <location>
        <begin position="12"/>
        <end position="34"/>
    </location>
</feature>
<evidence type="ECO:0000313" key="4">
    <source>
        <dbReference type="Proteomes" id="UP000520198"/>
    </source>
</evidence>
<feature type="transmembrane region" description="Helical" evidence="2">
    <location>
        <begin position="232"/>
        <end position="255"/>
    </location>
</feature>
<dbReference type="PANTHER" id="PTHR11328:SF24">
    <property type="entry name" value="MAJOR FACILITATOR SUPERFAMILY (MFS) PROFILE DOMAIN-CONTAINING PROTEIN"/>
    <property type="match status" value="1"/>
</dbReference>
<dbReference type="InterPro" id="IPR039672">
    <property type="entry name" value="MFS_2"/>
</dbReference>
<sequence length="442" mass="46760">MTLRSGQHPLTSRLLLAYALPAVVLAALALPLYIVVPTFYVSTLGLPLGAVGFMLLAIRIVDAIADPAIGWLSDRISARAGRRRTLFLVASAPTALGAFMLFWPPDDAGLAYLALWGTVLSLGYTGTLLPYSAWGAELANDYSGRLSVSAWREGATLIGTVCAIGLPFAVGDGALSSPVGLQPLAVFVAVFLPFAACVAFLCVPEPQDRSRHRLSLGDAGRFLAANRPFRRLILAFVLNGFANAVPATLFLYFVGQRLEAPQWSGPLLLAYFVSGLAGVPLALFSARFLGKHRAWCIAMAVACAIFAVAGFLGPGDVYLFVAICVATGLMLGFDLVLPPAIQADVIDQDTASSGEQRSGLYFAAWSLATKLSLAAAVGIVFPLLALAGFSGEGNNSAEALNALSMLYAWLPIPAKLAAIALMWRFPIGEVEQRALRQKIEAM</sequence>
<comment type="caution">
    <text evidence="3">The sequence shown here is derived from an EMBL/GenBank/DDBJ whole genome shotgun (WGS) entry which is preliminary data.</text>
</comment>
<dbReference type="Proteomes" id="UP000520198">
    <property type="component" value="Unassembled WGS sequence"/>
</dbReference>
<feature type="transmembrane region" description="Helical" evidence="2">
    <location>
        <begin position="318"/>
        <end position="337"/>
    </location>
</feature>
<evidence type="ECO:0000256" key="1">
    <source>
        <dbReference type="ARBA" id="ARBA00009617"/>
    </source>
</evidence>
<dbReference type="AlphaFoldDB" id="A0A7Y6QAP6"/>
<keyword evidence="2" id="KW-0472">Membrane</keyword>
<dbReference type="Gene3D" id="1.20.1250.20">
    <property type="entry name" value="MFS general substrate transporter like domains"/>
    <property type="match status" value="1"/>
</dbReference>
<dbReference type="PANTHER" id="PTHR11328">
    <property type="entry name" value="MAJOR FACILITATOR SUPERFAMILY DOMAIN-CONTAINING PROTEIN"/>
    <property type="match status" value="1"/>
</dbReference>
<dbReference type="InterPro" id="IPR036259">
    <property type="entry name" value="MFS_trans_sf"/>
</dbReference>
<dbReference type="SUPFAM" id="SSF103473">
    <property type="entry name" value="MFS general substrate transporter"/>
    <property type="match status" value="1"/>
</dbReference>
<feature type="transmembrane region" description="Helical" evidence="2">
    <location>
        <begin position="110"/>
        <end position="134"/>
    </location>
</feature>
<proteinExistence type="inferred from homology"/>
<dbReference type="EMBL" id="JABWDU010000008">
    <property type="protein sequence ID" value="NVD42185.1"/>
    <property type="molecule type" value="Genomic_DNA"/>
</dbReference>
<reference evidence="3 4" key="1">
    <citation type="submission" date="2020-06" db="EMBL/GenBank/DDBJ databases">
        <authorList>
            <person name="Grouzdev D.S."/>
        </authorList>
    </citation>
    <scope>NUCLEOTIDE SEQUENCE [LARGE SCALE GENOMIC DNA]</scope>
    <source>
        <strain evidence="3 4">HO-A22</strain>
    </source>
</reference>
<feature type="transmembrane region" description="Helical" evidence="2">
    <location>
        <begin position="358"/>
        <end position="386"/>
    </location>
</feature>
<evidence type="ECO:0000256" key="2">
    <source>
        <dbReference type="SAM" id="Phobius"/>
    </source>
</evidence>
<accession>A0A7Y6QAP6</accession>
<feature type="transmembrane region" description="Helical" evidence="2">
    <location>
        <begin position="46"/>
        <end position="65"/>
    </location>
</feature>
<keyword evidence="2" id="KW-0812">Transmembrane</keyword>
<name>A0A7Y6QAP6_9HYPH</name>
<protein>
    <submittedName>
        <fullName evidence="3">MFS transporter</fullName>
    </submittedName>
</protein>
<evidence type="ECO:0000313" key="3">
    <source>
        <dbReference type="EMBL" id="NVD42185.1"/>
    </source>
</evidence>